<gene>
    <name evidence="1" type="ORF">NAEGRDRAFT_62176</name>
</gene>
<dbReference type="EMBL" id="GG738847">
    <property type="protein sequence ID" value="EFC49657.1"/>
    <property type="molecule type" value="Genomic_DNA"/>
</dbReference>
<dbReference type="VEuPathDB" id="AmoebaDB:NAEGRDRAFT_62176"/>
<sequence length="107" mass="12155">MSIIKTVSFSDDLKIFEYEQVDLPSPSSECTTFITSPGSVPPPPPSNLPITKQLTALTLPLLPSSDDLEKIMKKLKKPTEQHIVDFRERYELALKRDQEKLNQNNQN</sequence>
<proteinExistence type="predicted"/>
<dbReference type="KEGG" id="ngr:NAEGRDRAFT_62176"/>
<accession>D2V056</accession>
<dbReference type="RefSeq" id="XP_002682401.1">
    <property type="nucleotide sequence ID" value="XM_002682355.1"/>
</dbReference>
<name>D2V056_NAEGR</name>
<dbReference type="Proteomes" id="UP000006671">
    <property type="component" value="Unassembled WGS sequence"/>
</dbReference>
<evidence type="ECO:0000313" key="2">
    <source>
        <dbReference type="Proteomes" id="UP000006671"/>
    </source>
</evidence>
<dbReference type="AlphaFoldDB" id="D2V056"/>
<organism evidence="2">
    <name type="scientific">Naegleria gruberi</name>
    <name type="common">Amoeba</name>
    <dbReference type="NCBI Taxonomy" id="5762"/>
    <lineage>
        <taxon>Eukaryota</taxon>
        <taxon>Discoba</taxon>
        <taxon>Heterolobosea</taxon>
        <taxon>Tetramitia</taxon>
        <taxon>Eutetramitia</taxon>
        <taxon>Vahlkampfiidae</taxon>
        <taxon>Naegleria</taxon>
    </lineage>
</organism>
<dbReference type="GeneID" id="8855276"/>
<evidence type="ECO:0000313" key="1">
    <source>
        <dbReference type="EMBL" id="EFC49657.1"/>
    </source>
</evidence>
<reference evidence="1 2" key="1">
    <citation type="journal article" date="2010" name="Cell">
        <title>The genome of Naegleria gruberi illuminates early eukaryotic versatility.</title>
        <authorList>
            <person name="Fritz-Laylin L.K."/>
            <person name="Prochnik S.E."/>
            <person name="Ginger M.L."/>
            <person name="Dacks J.B."/>
            <person name="Carpenter M.L."/>
            <person name="Field M.C."/>
            <person name="Kuo A."/>
            <person name="Paredez A."/>
            <person name="Chapman J."/>
            <person name="Pham J."/>
            <person name="Shu S."/>
            <person name="Neupane R."/>
            <person name="Cipriano M."/>
            <person name="Mancuso J."/>
            <person name="Tu H."/>
            <person name="Salamov A."/>
            <person name="Lindquist E."/>
            <person name="Shapiro H."/>
            <person name="Lucas S."/>
            <person name="Grigoriev I.V."/>
            <person name="Cande W.Z."/>
            <person name="Fulton C."/>
            <person name="Rokhsar D.S."/>
            <person name="Dawson S.C."/>
        </authorList>
    </citation>
    <scope>NUCLEOTIDE SEQUENCE [LARGE SCALE GENOMIC DNA]</scope>
    <source>
        <strain evidence="1 2">NEG-M</strain>
    </source>
</reference>
<dbReference type="InParanoid" id="D2V056"/>
<protein>
    <submittedName>
        <fullName evidence="1">Predicted protein</fullName>
    </submittedName>
</protein>
<keyword evidence="2" id="KW-1185">Reference proteome</keyword>